<accession>A0A1I1BN27</accession>
<proteinExistence type="predicted"/>
<evidence type="ECO:0000256" key="1">
    <source>
        <dbReference type="SAM" id="Phobius"/>
    </source>
</evidence>
<dbReference type="Proteomes" id="UP000243799">
    <property type="component" value="Unassembled WGS sequence"/>
</dbReference>
<evidence type="ECO:0000313" key="3">
    <source>
        <dbReference type="Proteomes" id="UP000243799"/>
    </source>
</evidence>
<name>A0A1I1BN27_9PSEU</name>
<feature type="transmembrane region" description="Helical" evidence="1">
    <location>
        <begin position="101"/>
        <end position="120"/>
    </location>
</feature>
<feature type="transmembrane region" description="Helical" evidence="1">
    <location>
        <begin position="144"/>
        <end position="167"/>
    </location>
</feature>
<dbReference type="RefSeq" id="WP_091675356.1">
    <property type="nucleotide sequence ID" value="NZ_FOKG01000015.1"/>
</dbReference>
<evidence type="ECO:0000313" key="2">
    <source>
        <dbReference type="EMBL" id="SFB51046.1"/>
    </source>
</evidence>
<keyword evidence="3" id="KW-1185">Reference proteome</keyword>
<feature type="transmembrane region" description="Helical" evidence="1">
    <location>
        <begin position="22"/>
        <end position="44"/>
    </location>
</feature>
<protein>
    <recommendedName>
        <fullName evidence="4">DUF998 domain-containing protein</fullName>
    </recommendedName>
</protein>
<keyword evidence="1" id="KW-1133">Transmembrane helix</keyword>
<keyword evidence="1" id="KW-0812">Transmembrane</keyword>
<feature type="transmembrane region" description="Helical" evidence="1">
    <location>
        <begin position="179"/>
        <end position="197"/>
    </location>
</feature>
<dbReference type="OrthoDB" id="3406108at2"/>
<reference evidence="3" key="1">
    <citation type="submission" date="2016-10" db="EMBL/GenBank/DDBJ databases">
        <authorList>
            <person name="Varghese N."/>
            <person name="Submissions S."/>
        </authorList>
    </citation>
    <scope>NUCLEOTIDE SEQUENCE [LARGE SCALE GENOMIC DNA]</scope>
    <source>
        <strain evidence="3">CGMCC 4.3568</strain>
    </source>
</reference>
<evidence type="ECO:0008006" key="4">
    <source>
        <dbReference type="Google" id="ProtNLM"/>
    </source>
</evidence>
<dbReference type="InterPro" id="IPR009339">
    <property type="entry name" value="DUF998"/>
</dbReference>
<gene>
    <name evidence="2" type="ORF">SAMN05216266_11510</name>
</gene>
<keyword evidence="1" id="KW-0472">Membrane</keyword>
<organism evidence="2 3">
    <name type="scientific">Amycolatopsis marina</name>
    <dbReference type="NCBI Taxonomy" id="490629"/>
    <lineage>
        <taxon>Bacteria</taxon>
        <taxon>Bacillati</taxon>
        <taxon>Actinomycetota</taxon>
        <taxon>Actinomycetes</taxon>
        <taxon>Pseudonocardiales</taxon>
        <taxon>Pseudonocardiaceae</taxon>
        <taxon>Amycolatopsis</taxon>
    </lineage>
</organism>
<dbReference type="AlphaFoldDB" id="A0A1I1BN27"/>
<dbReference type="EMBL" id="FOKG01000015">
    <property type="protein sequence ID" value="SFB51046.1"/>
    <property type="molecule type" value="Genomic_DNA"/>
</dbReference>
<sequence>MPAAVSVRPGVRMSRGVRAARALAITLMLLSGAAYSAWVLQFVLPADELSPVHAYISELSADGQPYQELFRAADIAAGVAFVVMVPLLLRLVPAQTWPRLSVAAIGVFGVNLLVGALFTLDCAPSVDQECRERMLQGDYSGDQAVHLVTSTITVLLYLLSATCAGRWWPSGWWRNSARIALGTVLVSTAGIVLLELAADGRFVGLVVRLRLLTMVVLLFIGALYLLSAARDHTR</sequence>
<dbReference type="Pfam" id="PF06197">
    <property type="entry name" value="DUF998"/>
    <property type="match status" value="1"/>
</dbReference>
<dbReference type="STRING" id="490629.SAMN05216266_11510"/>
<feature type="transmembrane region" description="Helical" evidence="1">
    <location>
        <begin position="209"/>
        <end position="229"/>
    </location>
</feature>
<feature type="transmembrane region" description="Helical" evidence="1">
    <location>
        <begin position="69"/>
        <end position="89"/>
    </location>
</feature>